<dbReference type="EMBL" id="VPFD01000020">
    <property type="protein sequence ID" value="TXF98028.1"/>
    <property type="molecule type" value="Genomic_DNA"/>
</dbReference>
<evidence type="ECO:0000256" key="1">
    <source>
        <dbReference type="ARBA" id="ARBA00022857"/>
    </source>
</evidence>
<keyword evidence="1" id="KW-0521">NADP</keyword>
<gene>
    <name evidence="4" type="ORF">FVD38_18050</name>
</gene>
<dbReference type="Gene3D" id="3.40.50.720">
    <property type="entry name" value="NAD(P)-binding Rossmann-like Domain"/>
    <property type="match status" value="1"/>
</dbReference>
<dbReference type="SUPFAM" id="SSF51735">
    <property type="entry name" value="NAD(P)-binding Rossmann-fold domains"/>
    <property type="match status" value="1"/>
</dbReference>
<protein>
    <submittedName>
        <fullName evidence="4">NAD(P)-dependent oxidoreductase</fullName>
    </submittedName>
</protein>
<dbReference type="PANTHER" id="PTHR43103:SF3">
    <property type="entry name" value="ADP-L-GLYCERO-D-MANNO-HEPTOSE-6-EPIMERASE"/>
    <property type="match status" value="1"/>
</dbReference>
<sequence length="270" mass="30117">MMSKPFKRILLTGAGGNLGRRLRERLHDFADIVRLADVADIGPAGPDEEVVQCDLADRAQVMRMCEGVDAVLHFGGVSTEVEFAPIMQANILGMVNLYEAVHKLGIRRVVFASSNHTMGMYETSQRVDAGMLPRADGYYGLSKVWGENLSRYYWDRFGVETVCIRIGYCFPEPVTHRQMVTWLSLDDLVELLRRALVTPRVGHTIAFGVSDNPGRWWDDREARHLAFQAGDSSARFTVDGGQPFAYPPQDDLSTFLQGGAFVTTGPKYPQ</sequence>
<dbReference type="Pfam" id="PF01370">
    <property type="entry name" value="Epimerase"/>
    <property type="match status" value="1"/>
</dbReference>
<comment type="caution">
    <text evidence="4">The sequence shown here is derived from an EMBL/GenBank/DDBJ whole genome shotgun (WGS) entry which is preliminary data.</text>
</comment>
<dbReference type="Proteomes" id="UP000321413">
    <property type="component" value="Unassembled WGS sequence"/>
</dbReference>
<evidence type="ECO:0000313" key="4">
    <source>
        <dbReference type="EMBL" id="TXF98028.1"/>
    </source>
</evidence>
<evidence type="ECO:0000313" key="5">
    <source>
        <dbReference type="Proteomes" id="UP000321413"/>
    </source>
</evidence>
<name>A0A5C7FTY3_9BURK</name>
<reference evidence="4 5" key="1">
    <citation type="submission" date="2019-08" db="EMBL/GenBank/DDBJ databases">
        <title>Massilia golmudensis sp. nov., isolated from sand in the Qinghai-Tibetan Plateau.</title>
        <authorList>
            <person name="Zhang B."/>
        </authorList>
    </citation>
    <scope>NUCLEOTIDE SEQUENCE [LARGE SCALE GENOMIC DNA]</scope>
    <source>
        <strain evidence="4 5">GEM5</strain>
    </source>
</reference>
<evidence type="ECO:0000259" key="3">
    <source>
        <dbReference type="Pfam" id="PF01370"/>
    </source>
</evidence>
<feature type="domain" description="NAD-dependent epimerase/dehydratase" evidence="3">
    <location>
        <begin position="9"/>
        <end position="166"/>
    </location>
</feature>
<keyword evidence="5" id="KW-1185">Reference proteome</keyword>
<dbReference type="PANTHER" id="PTHR43103">
    <property type="entry name" value="NUCLEOSIDE-DIPHOSPHATE-SUGAR EPIMERASE"/>
    <property type="match status" value="1"/>
</dbReference>
<organism evidence="4 5">
    <name type="scientific">Massilia arenae</name>
    <dbReference type="NCBI Taxonomy" id="2603288"/>
    <lineage>
        <taxon>Bacteria</taxon>
        <taxon>Pseudomonadati</taxon>
        <taxon>Pseudomonadota</taxon>
        <taxon>Betaproteobacteria</taxon>
        <taxon>Burkholderiales</taxon>
        <taxon>Oxalobacteraceae</taxon>
        <taxon>Telluria group</taxon>
        <taxon>Massilia</taxon>
    </lineage>
</organism>
<dbReference type="AlphaFoldDB" id="A0A5C7FTY3"/>
<keyword evidence="2" id="KW-0119">Carbohydrate metabolism</keyword>
<evidence type="ECO:0000256" key="2">
    <source>
        <dbReference type="ARBA" id="ARBA00023277"/>
    </source>
</evidence>
<proteinExistence type="predicted"/>
<dbReference type="InterPro" id="IPR036291">
    <property type="entry name" value="NAD(P)-bd_dom_sf"/>
</dbReference>
<accession>A0A5C7FTY3</accession>
<dbReference type="InterPro" id="IPR001509">
    <property type="entry name" value="Epimerase_deHydtase"/>
</dbReference>